<organism evidence="13 14">
    <name type="scientific">Candidatus Ruania gallistercoris</name>
    <dbReference type="NCBI Taxonomy" id="2838746"/>
    <lineage>
        <taxon>Bacteria</taxon>
        <taxon>Bacillati</taxon>
        <taxon>Actinomycetota</taxon>
        <taxon>Actinomycetes</taxon>
        <taxon>Micrococcales</taxon>
        <taxon>Ruaniaceae</taxon>
        <taxon>Ruania</taxon>
    </lineage>
</organism>
<name>A0A9D2EH58_9MICO</name>
<dbReference type="InterPro" id="IPR000515">
    <property type="entry name" value="MetI-like"/>
</dbReference>
<evidence type="ECO:0000256" key="11">
    <source>
        <dbReference type="RuleBase" id="RU365097"/>
    </source>
</evidence>
<evidence type="ECO:0000256" key="5">
    <source>
        <dbReference type="ARBA" id="ARBA00022692"/>
    </source>
</evidence>
<dbReference type="AlphaFoldDB" id="A0A9D2EH58"/>
<keyword evidence="7" id="KW-0764">Sulfate transport</keyword>
<keyword evidence="4 11" id="KW-0500">Molybdenum</keyword>
<comment type="similarity">
    <text evidence="11">Belongs to the binding-protein-dependent transport system permease family. CysTW subfamily.</text>
</comment>
<comment type="function">
    <text evidence="9">Part of the ABC transporter complex CysAWTP (TC 3.A.1.6.1) involved in sulfate/thiosulfate import. Probably responsible for the translocation of the substrate across the membrane.</text>
</comment>
<dbReference type="GO" id="GO:0005886">
    <property type="term" value="C:plasma membrane"/>
    <property type="evidence" value="ECO:0007669"/>
    <property type="project" value="UniProtKB-SubCell"/>
</dbReference>
<keyword evidence="3 10" id="KW-0813">Transport</keyword>
<evidence type="ECO:0000256" key="8">
    <source>
        <dbReference type="ARBA" id="ARBA00023136"/>
    </source>
</evidence>
<evidence type="ECO:0000313" key="14">
    <source>
        <dbReference type="Proteomes" id="UP000824037"/>
    </source>
</evidence>
<dbReference type="CDD" id="cd06261">
    <property type="entry name" value="TM_PBP2"/>
    <property type="match status" value="1"/>
</dbReference>
<reference evidence="13" key="1">
    <citation type="journal article" date="2021" name="PeerJ">
        <title>Extensive microbial diversity within the chicken gut microbiome revealed by metagenomics and culture.</title>
        <authorList>
            <person name="Gilroy R."/>
            <person name="Ravi A."/>
            <person name="Getino M."/>
            <person name="Pursley I."/>
            <person name="Horton D.L."/>
            <person name="Alikhan N.F."/>
            <person name="Baker D."/>
            <person name="Gharbi K."/>
            <person name="Hall N."/>
            <person name="Watson M."/>
            <person name="Adriaenssens E.M."/>
            <person name="Foster-Nyarko E."/>
            <person name="Jarju S."/>
            <person name="Secka A."/>
            <person name="Antonio M."/>
            <person name="Oren A."/>
            <person name="Chaudhuri R.R."/>
            <person name="La Ragione R."/>
            <person name="Hildebrand F."/>
            <person name="Pallen M.J."/>
        </authorList>
    </citation>
    <scope>NUCLEOTIDE SEQUENCE</scope>
    <source>
        <strain evidence="13">ChiGjej4B4-7305</strain>
    </source>
</reference>
<dbReference type="InterPro" id="IPR011867">
    <property type="entry name" value="ModB_ABC"/>
</dbReference>
<proteinExistence type="inferred from homology"/>
<comment type="subcellular location">
    <subcellularLocation>
        <location evidence="10">Cell membrane</location>
        <topology evidence="10">Multi-pass membrane protein</topology>
    </subcellularLocation>
    <subcellularLocation>
        <location evidence="1">Membrane</location>
        <topology evidence="1">Multi-pass membrane protein</topology>
    </subcellularLocation>
</comment>
<feature type="transmembrane region" description="Helical" evidence="10">
    <location>
        <begin position="200"/>
        <end position="221"/>
    </location>
</feature>
<dbReference type="EMBL" id="DXBY01000278">
    <property type="protein sequence ID" value="HIZ37330.1"/>
    <property type="molecule type" value="Genomic_DNA"/>
</dbReference>
<evidence type="ECO:0000256" key="9">
    <source>
        <dbReference type="ARBA" id="ARBA00025323"/>
    </source>
</evidence>
<keyword evidence="6 10" id="KW-1133">Transmembrane helix</keyword>
<evidence type="ECO:0000313" key="13">
    <source>
        <dbReference type="EMBL" id="HIZ37330.1"/>
    </source>
</evidence>
<evidence type="ECO:0000256" key="3">
    <source>
        <dbReference type="ARBA" id="ARBA00022448"/>
    </source>
</evidence>
<gene>
    <name evidence="13" type="ORF">H9815_16255</name>
</gene>
<feature type="transmembrane region" description="Helical" evidence="10">
    <location>
        <begin position="143"/>
        <end position="171"/>
    </location>
</feature>
<dbReference type="NCBIfam" id="TIGR02141">
    <property type="entry name" value="modB_ABC"/>
    <property type="match status" value="1"/>
</dbReference>
<feature type="transmembrane region" description="Helical" evidence="10">
    <location>
        <begin position="79"/>
        <end position="98"/>
    </location>
</feature>
<sequence length="286" mass="29718">MTTGVRSTEPATAEGARASRRAQVRGRLPVWVLALAVLAVATLVLPLAALFPRVEWARFPAAITTPEALFALGLSLRTGAVAVLCCLILGIPLALLLARAPHGVAAVLRTLVTLPLVLPPLVGGVALLYLFGRNGWLGQALELAGISVPFTSTAVVLAQTFVAMPFLVLSLEGSLRTAGSRYEQVAATLGAGSWTVLRRITLPLVLPGLAAGTVLAFARAVGEFGATAMVAGNRPGATQTVPMAIYTAFNGAGVDRDAALALAVLLVVVALVILIGLRDWRRRVAW</sequence>
<evidence type="ECO:0000256" key="4">
    <source>
        <dbReference type="ARBA" id="ARBA00022505"/>
    </source>
</evidence>
<evidence type="ECO:0000256" key="10">
    <source>
        <dbReference type="RuleBase" id="RU363032"/>
    </source>
</evidence>
<dbReference type="GO" id="GO:0015098">
    <property type="term" value="F:molybdate ion transmembrane transporter activity"/>
    <property type="evidence" value="ECO:0007669"/>
    <property type="project" value="UniProtKB-UniRule"/>
</dbReference>
<dbReference type="Gene3D" id="1.10.3720.10">
    <property type="entry name" value="MetI-like"/>
    <property type="match status" value="1"/>
</dbReference>
<dbReference type="Proteomes" id="UP000824037">
    <property type="component" value="Unassembled WGS sequence"/>
</dbReference>
<evidence type="ECO:0000256" key="7">
    <source>
        <dbReference type="ARBA" id="ARBA00023032"/>
    </source>
</evidence>
<dbReference type="Pfam" id="PF00528">
    <property type="entry name" value="BPD_transp_1"/>
    <property type="match status" value="1"/>
</dbReference>
<dbReference type="SUPFAM" id="SSF161098">
    <property type="entry name" value="MetI-like"/>
    <property type="match status" value="1"/>
</dbReference>
<comment type="caution">
    <text evidence="13">The sequence shown here is derived from an EMBL/GenBank/DDBJ whole genome shotgun (WGS) entry which is preliminary data.</text>
</comment>
<keyword evidence="5 10" id="KW-0812">Transmembrane</keyword>
<evidence type="ECO:0000259" key="12">
    <source>
        <dbReference type="PROSITE" id="PS50928"/>
    </source>
</evidence>
<evidence type="ECO:0000256" key="1">
    <source>
        <dbReference type="ARBA" id="ARBA00004141"/>
    </source>
</evidence>
<feature type="transmembrane region" description="Helical" evidence="10">
    <location>
        <begin position="30"/>
        <end position="51"/>
    </location>
</feature>
<evidence type="ECO:0000256" key="2">
    <source>
        <dbReference type="ARBA" id="ARBA00011779"/>
    </source>
</evidence>
<feature type="domain" description="ABC transmembrane type-1" evidence="12">
    <location>
        <begin position="72"/>
        <end position="277"/>
    </location>
</feature>
<keyword evidence="11" id="KW-1003">Cell membrane</keyword>
<dbReference type="PANTHER" id="PTHR30406:SF8">
    <property type="entry name" value="SULFATE TRANSPORT SYSTEM PERMEASE PROTEIN CYST"/>
    <property type="match status" value="1"/>
</dbReference>
<comment type="subunit">
    <text evidence="2">The complex is composed of two ATP-binding proteins (CysA), two transmembrane proteins (CysT and CysW) and a solute-binding protein (CysP).</text>
</comment>
<dbReference type="NCBIfam" id="TIGR01581">
    <property type="entry name" value="Mo_ABC_porter"/>
    <property type="match status" value="1"/>
</dbReference>
<dbReference type="GO" id="GO:0015419">
    <property type="term" value="F:ABC-type sulfate transporter activity"/>
    <property type="evidence" value="ECO:0007669"/>
    <property type="project" value="InterPro"/>
</dbReference>
<comment type="function">
    <text evidence="11">Part of the binding-protein-dependent transport system for molybdenum; probably responsible for the translocation of the substrate across the membrane.</text>
</comment>
<accession>A0A9D2EH58</accession>
<dbReference type="PANTHER" id="PTHR30406">
    <property type="entry name" value="SULFATE TRANSPORT SYSTEM PERMEASE PROTEIN"/>
    <property type="match status" value="1"/>
</dbReference>
<dbReference type="InterPro" id="IPR006469">
    <property type="entry name" value="NifC_ABC_porter"/>
</dbReference>
<dbReference type="InterPro" id="IPR035906">
    <property type="entry name" value="MetI-like_sf"/>
</dbReference>
<dbReference type="InterPro" id="IPR005667">
    <property type="entry name" value="Sulph_transpt2"/>
</dbReference>
<keyword evidence="8 10" id="KW-0472">Membrane</keyword>
<feature type="transmembrane region" description="Helical" evidence="10">
    <location>
        <begin position="110"/>
        <end position="131"/>
    </location>
</feature>
<feature type="transmembrane region" description="Helical" evidence="10">
    <location>
        <begin position="258"/>
        <end position="277"/>
    </location>
</feature>
<evidence type="ECO:0000256" key="6">
    <source>
        <dbReference type="ARBA" id="ARBA00022989"/>
    </source>
</evidence>
<dbReference type="PROSITE" id="PS50928">
    <property type="entry name" value="ABC_TM1"/>
    <property type="match status" value="1"/>
</dbReference>
<protein>
    <recommendedName>
        <fullName evidence="11">Molybdenum transport system permease</fullName>
    </recommendedName>
</protein>
<reference evidence="13" key="2">
    <citation type="submission" date="2021-04" db="EMBL/GenBank/DDBJ databases">
        <authorList>
            <person name="Gilroy R."/>
        </authorList>
    </citation>
    <scope>NUCLEOTIDE SEQUENCE</scope>
    <source>
        <strain evidence="13">ChiGjej4B4-7305</strain>
    </source>
</reference>